<sequence length="53" mass="5802">MNNLQYARVGAVRSKDSYDQATNVQDSNSSSSGAFKSQEATLHNNHLNNISCK</sequence>
<evidence type="ECO:0000313" key="3">
    <source>
        <dbReference type="Proteomes" id="UP000186953"/>
    </source>
</evidence>
<dbReference type="EMBL" id="FTMA01000004">
    <property type="protein sequence ID" value="SIQ90395.1"/>
    <property type="molecule type" value="Genomic_DNA"/>
</dbReference>
<feature type="region of interest" description="Disordered" evidence="1">
    <location>
        <begin position="1"/>
        <end position="53"/>
    </location>
</feature>
<dbReference type="RefSeq" id="WP_159439019.1">
    <property type="nucleotide sequence ID" value="NZ_FTMA01000004.1"/>
</dbReference>
<accession>A0A1N6WK06</accession>
<dbReference type="Proteomes" id="UP000186953">
    <property type="component" value="Unassembled WGS sequence"/>
</dbReference>
<evidence type="ECO:0000313" key="2">
    <source>
        <dbReference type="EMBL" id="SIQ90395.1"/>
    </source>
</evidence>
<gene>
    <name evidence="2" type="ORF">SAMN05421797_104116</name>
</gene>
<dbReference type="STRING" id="228959.SAMN05421797_104116"/>
<dbReference type="AlphaFoldDB" id="A0A1N6WK06"/>
<feature type="compositionally biased region" description="Polar residues" evidence="1">
    <location>
        <begin position="19"/>
        <end position="53"/>
    </location>
</feature>
<protein>
    <submittedName>
        <fullName evidence="2">Uncharacterized protein</fullName>
    </submittedName>
</protein>
<reference evidence="3" key="1">
    <citation type="submission" date="2017-01" db="EMBL/GenBank/DDBJ databases">
        <authorList>
            <person name="Varghese N."/>
            <person name="Submissions S."/>
        </authorList>
    </citation>
    <scope>NUCLEOTIDE SEQUENCE [LARGE SCALE GENOMIC DNA]</scope>
    <source>
        <strain evidence="3">DSM 15366</strain>
    </source>
</reference>
<keyword evidence="3" id="KW-1185">Reference proteome</keyword>
<name>A0A1N6WK06_9FLAO</name>
<dbReference type="OrthoDB" id="1179831at2"/>
<proteinExistence type="predicted"/>
<organism evidence="2 3">
    <name type="scientific">Maribacter ulvicola</name>
    <dbReference type="NCBI Taxonomy" id="228959"/>
    <lineage>
        <taxon>Bacteria</taxon>
        <taxon>Pseudomonadati</taxon>
        <taxon>Bacteroidota</taxon>
        <taxon>Flavobacteriia</taxon>
        <taxon>Flavobacteriales</taxon>
        <taxon>Flavobacteriaceae</taxon>
        <taxon>Maribacter</taxon>
    </lineage>
</organism>
<evidence type="ECO:0000256" key="1">
    <source>
        <dbReference type="SAM" id="MobiDB-lite"/>
    </source>
</evidence>